<dbReference type="Proteomes" id="UP000298277">
    <property type="component" value="Unassembled WGS sequence"/>
</dbReference>
<dbReference type="OrthoDB" id="9772751at2"/>
<dbReference type="EMBL" id="RQFA01000046">
    <property type="protein sequence ID" value="TGK33376.1"/>
    <property type="molecule type" value="Genomic_DNA"/>
</dbReference>
<evidence type="ECO:0000259" key="1">
    <source>
        <dbReference type="Pfam" id="PF08241"/>
    </source>
</evidence>
<reference evidence="2" key="1">
    <citation type="journal article" date="2019" name="PLoS Negl. Trop. Dis.">
        <title>Revisiting the worldwide diversity of Leptospira species in the environment.</title>
        <authorList>
            <person name="Vincent A.T."/>
            <person name="Schiettekatte O."/>
            <person name="Bourhy P."/>
            <person name="Veyrier F.J."/>
            <person name="Picardeau M."/>
        </authorList>
    </citation>
    <scope>NUCLEOTIDE SEQUENCE [LARGE SCALE GENOMIC DNA]</scope>
    <source>
        <strain evidence="2">201800299</strain>
    </source>
</reference>
<dbReference type="CDD" id="cd02440">
    <property type="entry name" value="AdoMet_MTases"/>
    <property type="match status" value="1"/>
</dbReference>
<feature type="domain" description="Methyltransferase type 11" evidence="1">
    <location>
        <begin position="45"/>
        <end position="138"/>
    </location>
</feature>
<keyword evidence="2" id="KW-0808">Transferase</keyword>
<dbReference type="InterPro" id="IPR052356">
    <property type="entry name" value="Thiol_S-MT"/>
</dbReference>
<dbReference type="AlphaFoldDB" id="A0A5F1YAC9"/>
<dbReference type="PANTHER" id="PTHR45036">
    <property type="entry name" value="METHYLTRANSFERASE LIKE 7B"/>
    <property type="match status" value="1"/>
</dbReference>
<dbReference type="SUPFAM" id="SSF53335">
    <property type="entry name" value="S-adenosyl-L-methionine-dependent methyltransferases"/>
    <property type="match status" value="1"/>
</dbReference>
<name>A0A5F1YAC9_9LEPT</name>
<dbReference type="InterPro" id="IPR029063">
    <property type="entry name" value="SAM-dependent_MTases_sf"/>
</dbReference>
<keyword evidence="2" id="KW-0489">Methyltransferase</keyword>
<evidence type="ECO:0000313" key="3">
    <source>
        <dbReference type="Proteomes" id="UP000298277"/>
    </source>
</evidence>
<dbReference type="GO" id="GO:0032259">
    <property type="term" value="P:methylation"/>
    <property type="evidence" value="ECO:0007669"/>
    <property type="project" value="UniProtKB-KW"/>
</dbReference>
<comment type="caution">
    <text evidence="2">The sequence shown here is derived from an EMBL/GenBank/DDBJ whole genome shotgun (WGS) entry which is preliminary data.</text>
</comment>
<dbReference type="InterPro" id="IPR013216">
    <property type="entry name" value="Methyltransf_11"/>
</dbReference>
<keyword evidence="3" id="KW-1185">Reference proteome</keyword>
<dbReference type="Gene3D" id="3.40.50.150">
    <property type="entry name" value="Vaccinia Virus protein VP39"/>
    <property type="match status" value="1"/>
</dbReference>
<protein>
    <submittedName>
        <fullName evidence="2">Class I SAM-dependent methyltransferase</fullName>
    </submittedName>
</protein>
<dbReference type="GO" id="GO:0008757">
    <property type="term" value="F:S-adenosylmethionine-dependent methyltransferase activity"/>
    <property type="evidence" value="ECO:0007669"/>
    <property type="project" value="InterPro"/>
</dbReference>
<dbReference type="Pfam" id="PF08241">
    <property type="entry name" value="Methyltransf_11"/>
    <property type="match status" value="1"/>
</dbReference>
<organism evidence="2 3">
    <name type="scientific">Leptospira gomenensis</name>
    <dbReference type="NCBI Taxonomy" id="2484974"/>
    <lineage>
        <taxon>Bacteria</taxon>
        <taxon>Pseudomonadati</taxon>
        <taxon>Spirochaetota</taxon>
        <taxon>Spirochaetia</taxon>
        <taxon>Leptospirales</taxon>
        <taxon>Leptospiraceae</taxon>
        <taxon>Leptospira</taxon>
    </lineage>
</organism>
<proteinExistence type="predicted"/>
<evidence type="ECO:0000313" key="2">
    <source>
        <dbReference type="EMBL" id="TGK33376.1"/>
    </source>
</evidence>
<dbReference type="PANTHER" id="PTHR45036:SF1">
    <property type="entry name" value="METHYLTRANSFERASE LIKE 7A"/>
    <property type="match status" value="1"/>
</dbReference>
<gene>
    <name evidence="2" type="ORF">EHQ17_11330</name>
</gene>
<sequence>MNTKGNPVRGRINAYFFKIMEGYMHRKYGKTKKDLFDSLPEVVVELGPGVGPNLRYYKKGTKLIAIEPNPHMHVLLRRNAEYYGIELDLRVSGAEVLDLPDSSVEAIVCTLVLCTVNDPLKTLSEIKRVLKPGGVFAFLEHVAAEEKSALAFLQKKIHRFWHWFFEGCNLNRDTAKTLEEAGFRTLVLDKYSMNTIFLPIVPHISGKAFR</sequence>
<dbReference type="RefSeq" id="WP_135594459.1">
    <property type="nucleotide sequence ID" value="NZ_RQEZ01000110.1"/>
</dbReference>
<accession>A0A5F1YAC9</accession>